<dbReference type="PANTHER" id="PTHR30448">
    <property type="entry name" value="RNASE ADAPTER PROTEIN RAPZ"/>
    <property type="match status" value="1"/>
</dbReference>
<organism evidence="2 3">
    <name type="scientific">Streptomyces vulcanius</name>
    <dbReference type="NCBI Taxonomy" id="1441876"/>
    <lineage>
        <taxon>Bacteria</taxon>
        <taxon>Bacillati</taxon>
        <taxon>Actinomycetota</taxon>
        <taxon>Actinomycetes</taxon>
        <taxon>Kitasatosporales</taxon>
        <taxon>Streptomycetaceae</taxon>
        <taxon>Streptomyces</taxon>
    </lineage>
</organism>
<evidence type="ECO:0000313" key="3">
    <source>
        <dbReference type="Proteomes" id="UP001595839"/>
    </source>
</evidence>
<sequence length="152" mass="16506">MPEPATEPVLVLTSFGFLHLPKDAAGRPVPPSADRIEDVRDRLRDPAAARDILDLDGLNPRVQDIVLNTPGARELIANLADYADLPAGPRRIAIGCAGGKHRASGLTELLARALRDRGRQVEVEHLHVHLPRVLKTPTASPAHTNPEQEPTR</sequence>
<dbReference type="InterPro" id="IPR053931">
    <property type="entry name" value="RapZ_C"/>
</dbReference>
<comment type="caution">
    <text evidence="2">The sequence shown here is derived from an EMBL/GenBank/DDBJ whole genome shotgun (WGS) entry which is preliminary data.</text>
</comment>
<reference evidence="3" key="1">
    <citation type="journal article" date="2019" name="Int. J. Syst. Evol. Microbiol.">
        <title>The Global Catalogue of Microorganisms (GCM) 10K type strain sequencing project: providing services to taxonomists for standard genome sequencing and annotation.</title>
        <authorList>
            <consortium name="The Broad Institute Genomics Platform"/>
            <consortium name="The Broad Institute Genome Sequencing Center for Infectious Disease"/>
            <person name="Wu L."/>
            <person name="Ma J."/>
        </authorList>
    </citation>
    <scope>NUCLEOTIDE SEQUENCE [LARGE SCALE GENOMIC DNA]</scope>
    <source>
        <strain evidence="3">CGMCC 4.7177</strain>
    </source>
</reference>
<gene>
    <name evidence="2" type="ORF">ACFPIH_43060</name>
</gene>
<protein>
    <recommendedName>
        <fullName evidence="1">RapZ C-terminal domain-containing protein</fullName>
    </recommendedName>
</protein>
<dbReference type="Pfam" id="PF22740">
    <property type="entry name" value="PapZ_C"/>
    <property type="match status" value="1"/>
</dbReference>
<accession>A0ABV9B3C5</accession>
<feature type="domain" description="RapZ C-terminal" evidence="1">
    <location>
        <begin position="10"/>
        <end position="128"/>
    </location>
</feature>
<dbReference type="PANTHER" id="PTHR30448:SF0">
    <property type="entry name" value="RNASE ADAPTER PROTEIN RAPZ"/>
    <property type="match status" value="1"/>
</dbReference>
<dbReference type="Proteomes" id="UP001595839">
    <property type="component" value="Unassembled WGS sequence"/>
</dbReference>
<name>A0ABV9B3C5_9ACTN</name>
<dbReference type="EMBL" id="JBHSFK010000040">
    <property type="protein sequence ID" value="MFC4506154.1"/>
    <property type="molecule type" value="Genomic_DNA"/>
</dbReference>
<dbReference type="InterPro" id="IPR005337">
    <property type="entry name" value="RapZ-like"/>
</dbReference>
<proteinExistence type="predicted"/>
<dbReference type="RefSeq" id="WP_381183602.1">
    <property type="nucleotide sequence ID" value="NZ_JBHSFK010000040.1"/>
</dbReference>
<keyword evidence="3" id="KW-1185">Reference proteome</keyword>
<evidence type="ECO:0000313" key="2">
    <source>
        <dbReference type="EMBL" id="MFC4506154.1"/>
    </source>
</evidence>
<evidence type="ECO:0000259" key="1">
    <source>
        <dbReference type="Pfam" id="PF22740"/>
    </source>
</evidence>